<dbReference type="Proteomes" id="UP001153332">
    <property type="component" value="Unassembled WGS sequence"/>
</dbReference>
<comment type="caution">
    <text evidence="1">The sequence shown here is derived from an EMBL/GenBank/DDBJ whole genome shotgun (WGS) entry which is preliminary data.</text>
</comment>
<keyword evidence="2" id="KW-1185">Reference proteome</keyword>
<organism evidence="1 2">
    <name type="scientific">Lasiodiplodia mahajangana</name>
    <dbReference type="NCBI Taxonomy" id="1108764"/>
    <lineage>
        <taxon>Eukaryota</taxon>
        <taxon>Fungi</taxon>
        <taxon>Dikarya</taxon>
        <taxon>Ascomycota</taxon>
        <taxon>Pezizomycotina</taxon>
        <taxon>Dothideomycetes</taxon>
        <taxon>Dothideomycetes incertae sedis</taxon>
        <taxon>Botryosphaeriales</taxon>
        <taxon>Botryosphaeriaceae</taxon>
        <taxon>Lasiodiplodia</taxon>
    </lineage>
</organism>
<gene>
    <name evidence="1" type="ORF">O1611_g3411</name>
</gene>
<name>A0ACC2JRW0_9PEZI</name>
<evidence type="ECO:0000313" key="1">
    <source>
        <dbReference type="EMBL" id="KAJ8130219.1"/>
    </source>
</evidence>
<proteinExistence type="predicted"/>
<accession>A0ACC2JRW0</accession>
<reference evidence="1" key="1">
    <citation type="submission" date="2022-12" db="EMBL/GenBank/DDBJ databases">
        <title>Genome Sequence of Lasiodiplodia mahajangana.</title>
        <authorList>
            <person name="Buettner E."/>
        </authorList>
    </citation>
    <scope>NUCLEOTIDE SEQUENCE</scope>
    <source>
        <strain evidence="1">VT137</strain>
    </source>
</reference>
<dbReference type="EMBL" id="JAPUUL010000551">
    <property type="protein sequence ID" value="KAJ8130219.1"/>
    <property type="molecule type" value="Genomic_DNA"/>
</dbReference>
<protein>
    <submittedName>
        <fullName evidence="1">Uncharacterized protein</fullName>
    </submittedName>
</protein>
<evidence type="ECO:0000313" key="2">
    <source>
        <dbReference type="Proteomes" id="UP001153332"/>
    </source>
</evidence>
<sequence length="687" mass="77342">MAEPPLLYDPKQVVDLMRSCNCSEARARELLRRNRNDLNSAIQYHQLLMEYLPPSSLTSSYLGGSRPTTPNSSSSSSISSHDHSLQQTSYTEGPQISRRSSPSVRNAEPRPPPKHRPTANLKPATPKTPTPKIQSIETLHTLDTPDPQSPDQEYEEWDFLLPPPFDPRNRESENEFNVNLVGDASHGSSIETITQYLEHYGPRMAKQRINKTVNGFPLIFYAVARNDDTIVRLFVEYGADVDAIHAPSGTPLLAFAIVHSETIQQDTTTIVATLLSLGASPTLIPSDLYAPYYHDLPEHVQIPETPEIPESTSDTIRWCTRAARIRLQKTANLTQRYHLDRATKIKKASVRHRQVAELKKAKPMLGIPYFLVGQALASSRLLQKLLSHLVIPNKRPLVLAFAGPSGHGKTELARQMGHLLHLDLEVVDCTIVKHEIELFGQREPYVASERGSSINNFLANHSGQRCIVFLDEFEKTTSEIHQALLLPFDNGEYEDRRNRSKVDCSKTIWILATNQLDPTIKSFSARNPEILGDDETTKQKLGKQLSRELREKFIERFGAPITGRITEVIPFLPFSTGEQAVVVHKFLQELIRKVKAPVVLPRNGREQLIGNIRLRVRKDATVCRNLAEAEYSPDLGARSLATAVKTVEDRLVEAYLDEEEEIAENKGMQDFFVDVRGNEVVVYRKVT</sequence>